<gene>
    <name evidence="1" type="ORF">METZ01_LOCUS517131</name>
</gene>
<sequence>MVDKEYIKHIKKLEPEAWLPEDIQIAINTFIQSAIMVEENDLDYIPSEYVIKLLDTIKKHKEYNSLYLELVEILLPELKQVAAEELDENTKRSI</sequence>
<organism evidence="1">
    <name type="scientific">marine metagenome</name>
    <dbReference type="NCBI Taxonomy" id="408172"/>
    <lineage>
        <taxon>unclassified sequences</taxon>
        <taxon>metagenomes</taxon>
        <taxon>ecological metagenomes</taxon>
    </lineage>
</organism>
<proteinExistence type="predicted"/>
<dbReference type="EMBL" id="UINC01231653">
    <property type="protein sequence ID" value="SVE64277.1"/>
    <property type="molecule type" value="Genomic_DNA"/>
</dbReference>
<reference evidence="1" key="1">
    <citation type="submission" date="2018-05" db="EMBL/GenBank/DDBJ databases">
        <authorList>
            <person name="Lanie J.A."/>
            <person name="Ng W.-L."/>
            <person name="Kazmierczak K.M."/>
            <person name="Andrzejewski T.M."/>
            <person name="Davidsen T.M."/>
            <person name="Wayne K.J."/>
            <person name="Tettelin H."/>
            <person name="Glass J.I."/>
            <person name="Rusch D."/>
            <person name="Podicherti R."/>
            <person name="Tsui H.-C.T."/>
            <person name="Winkler M.E."/>
        </authorList>
    </citation>
    <scope>NUCLEOTIDE SEQUENCE</scope>
</reference>
<evidence type="ECO:0000313" key="1">
    <source>
        <dbReference type="EMBL" id="SVE64277.1"/>
    </source>
</evidence>
<accession>A0A383F594</accession>
<protein>
    <submittedName>
        <fullName evidence="1">Uncharacterized protein</fullName>
    </submittedName>
</protein>
<dbReference type="AlphaFoldDB" id="A0A383F594"/>
<name>A0A383F594_9ZZZZ</name>